<name>A0AAE1BBZ8_9GAST</name>
<organism evidence="1 2">
    <name type="scientific">Elysia crispata</name>
    <name type="common">lettuce slug</name>
    <dbReference type="NCBI Taxonomy" id="231223"/>
    <lineage>
        <taxon>Eukaryota</taxon>
        <taxon>Metazoa</taxon>
        <taxon>Spiralia</taxon>
        <taxon>Lophotrochozoa</taxon>
        <taxon>Mollusca</taxon>
        <taxon>Gastropoda</taxon>
        <taxon>Heterobranchia</taxon>
        <taxon>Euthyneura</taxon>
        <taxon>Panpulmonata</taxon>
        <taxon>Sacoglossa</taxon>
        <taxon>Placobranchoidea</taxon>
        <taxon>Plakobranchidae</taxon>
        <taxon>Elysia</taxon>
    </lineage>
</organism>
<dbReference type="EMBL" id="JAWDGP010000228">
    <property type="protein sequence ID" value="KAK3802551.1"/>
    <property type="molecule type" value="Genomic_DNA"/>
</dbReference>
<dbReference type="AlphaFoldDB" id="A0AAE1BBZ8"/>
<evidence type="ECO:0000313" key="1">
    <source>
        <dbReference type="EMBL" id="KAK3802551.1"/>
    </source>
</evidence>
<comment type="caution">
    <text evidence="1">The sequence shown here is derived from an EMBL/GenBank/DDBJ whole genome shotgun (WGS) entry which is preliminary data.</text>
</comment>
<keyword evidence="2" id="KW-1185">Reference proteome</keyword>
<reference evidence="1" key="1">
    <citation type="journal article" date="2023" name="G3 (Bethesda)">
        <title>A reference genome for the long-term kleptoplast-retaining sea slug Elysia crispata morphotype clarki.</title>
        <authorList>
            <person name="Eastman K.E."/>
            <person name="Pendleton A.L."/>
            <person name="Shaikh M.A."/>
            <person name="Suttiyut T."/>
            <person name="Ogas R."/>
            <person name="Tomko P."/>
            <person name="Gavelis G."/>
            <person name="Widhalm J.R."/>
            <person name="Wisecaver J.H."/>
        </authorList>
    </citation>
    <scope>NUCLEOTIDE SEQUENCE</scope>
    <source>
        <strain evidence="1">ECLA1</strain>
    </source>
</reference>
<dbReference type="Proteomes" id="UP001283361">
    <property type="component" value="Unassembled WGS sequence"/>
</dbReference>
<gene>
    <name evidence="1" type="ORF">RRG08_033210</name>
</gene>
<proteinExistence type="predicted"/>
<accession>A0AAE1BBZ8</accession>
<protein>
    <submittedName>
        <fullName evidence="1">Uncharacterized protein</fullName>
    </submittedName>
</protein>
<sequence length="307" mass="34367">MECDNEDLKHRLQTTMCNNDLASDKPKNDKQFKFCYLLGLHSVCGTNGKTPLWTRSASGDFRALRYQWVFPRQQTGGNADEINGLMRNPRVAHRAGPHSRFPARRRTFPFTTDVSGRVPWGRRVPPACRAQLSRALPHRRLRRNPDMINRAILLVSPQTFCQCFHYYLILGEYLCGSLAAGDEDCEDGEGGGSYGGANGKVIMMILIMMICLVLWQSPGITSDRLVKSVVCHAHAEINTPFLIQHSRLTPAKEKYEGRGAGEHRPEENEEIRMGEIGGEGRGSAMLVLWFRVQASKIPGQNGTVSIL</sequence>
<evidence type="ECO:0000313" key="2">
    <source>
        <dbReference type="Proteomes" id="UP001283361"/>
    </source>
</evidence>